<dbReference type="RefSeq" id="XP_015660391.1">
    <property type="nucleotide sequence ID" value="XM_015800384.1"/>
</dbReference>
<evidence type="ECO:0000313" key="2">
    <source>
        <dbReference type="EMBL" id="KPA81952.1"/>
    </source>
</evidence>
<protein>
    <submittedName>
        <fullName evidence="2">Uncharacterized protein</fullName>
    </submittedName>
</protein>
<dbReference type="EMBL" id="LGTL01000005">
    <property type="protein sequence ID" value="KPA81951.1"/>
    <property type="molecule type" value="Genomic_DNA"/>
</dbReference>
<dbReference type="Proteomes" id="UP000037923">
    <property type="component" value="Unassembled WGS sequence"/>
</dbReference>
<dbReference type="VEuPathDB" id="TriTrypDB:LpyrH10_05_0010"/>
<name>A0A0N0DWM7_LEPPY</name>
<sequence>MNDFHKILEEDKAYLEKVGMRSILQEFVTDTMEDHPANVYEYMAAWATKKAVHRHATKEETVGEAGGMYPTNESPNGVAHSNFSESRPDPHLRRHEGAFDIGHPVKEVPAGADSTPEPKVSSKVIDEVSSAIEDAREL</sequence>
<evidence type="ECO:0000256" key="1">
    <source>
        <dbReference type="SAM" id="MobiDB-lite"/>
    </source>
</evidence>
<evidence type="ECO:0000313" key="3">
    <source>
        <dbReference type="Proteomes" id="UP000037923"/>
    </source>
</evidence>
<organism evidence="2 3">
    <name type="scientific">Leptomonas pyrrhocoris</name>
    <name type="common">Firebug parasite</name>
    <dbReference type="NCBI Taxonomy" id="157538"/>
    <lineage>
        <taxon>Eukaryota</taxon>
        <taxon>Discoba</taxon>
        <taxon>Euglenozoa</taxon>
        <taxon>Kinetoplastea</taxon>
        <taxon>Metakinetoplastina</taxon>
        <taxon>Trypanosomatida</taxon>
        <taxon>Trypanosomatidae</taxon>
        <taxon>Leishmaniinae</taxon>
        <taxon>Leptomonas</taxon>
    </lineage>
</organism>
<feature type="compositionally biased region" description="Basic and acidic residues" evidence="1">
    <location>
        <begin position="86"/>
        <end position="106"/>
    </location>
</feature>
<dbReference type="GeneID" id="26903432"/>
<dbReference type="OrthoDB" id="241817at2759"/>
<proteinExistence type="predicted"/>
<feature type="region of interest" description="Disordered" evidence="1">
    <location>
        <begin position="57"/>
        <end position="124"/>
    </location>
</feature>
<dbReference type="EMBL" id="LGTL01000005">
    <property type="protein sequence ID" value="KPA81952.1"/>
    <property type="molecule type" value="Genomic_DNA"/>
</dbReference>
<dbReference type="CDD" id="cd12084">
    <property type="entry name" value="DD_RII_PKA-like"/>
    <property type="match status" value="1"/>
</dbReference>
<dbReference type="OMA" id="DVFEYMG"/>
<accession>A0A0N0DWM7</accession>
<gene>
    <name evidence="2" type="ORF">ABB37_03141</name>
</gene>
<feature type="compositionally biased region" description="Polar residues" evidence="1">
    <location>
        <begin position="71"/>
        <end position="85"/>
    </location>
</feature>
<reference evidence="2 3" key="1">
    <citation type="submission" date="2015-07" db="EMBL/GenBank/DDBJ databases">
        <title>High-quality genome of monoxenous trypanosomatid Leptomonas pyrrhocoris.</title>
        <authorList>
            <person name="Flegontov P."/>
            <person name="Butenko A."/>
            <person name="Firsov S."/>
            <person name="Vlcek C."/>
            <person name="Logacheva M.D."/>
            <person name="Field M."/>
            <person name="Filatov D."/>
            <person name="Flegontova O."/>
            <person name="Gerasimov E."/>
            <person name="Jackson A.P."/>
            <person name="Kelly S."/>
            <person name="Opperdoes F."/>
            <person name="O'Reilly A."/>
            <person name="Votypka J."/>
            <person name="Yurchenko V."/>
            <person name="Lukes J."/>
        </authorList>
    </citation>
    <scope>NUCLEOTIDE SEQUENCE [LARGE SCALE GENOMIC DNA]</scope>
    <source>
        <strain evidence="2">H10</strain>
    </source>
</reference>
<dbReference type="RefSeq" id="XP_015660390.1">
    <property type="nucleotide sequence ID" value="XM_015800383.1"/>
</dbReference>
<comment type="caution">
    <text evidence="2">The sequence shown here is derived from an EMBL/GenBank/DDBJ whole genome shotgun (WGS) entry which is preliminary data.</text>
</comment>
<dbReference type="AlphaFoldDB" id="A0A0N0DWM7"/>
<keyword evidence="3" id="KW-1185">Reference proteome</keyword>